<keyword evidence="3" id="KW-1185">Reference proteome</keyword>
<evidence type="ECO:0000256" key="1">
    <source>
        <dbReference type="SAM" id="Phobius"/>
    </source>
</evidence>
<protein>
    <submittedName>
        <fullName evidence="2">Uncharacterized protein</fullName>
    </submittedName>
</protein>
<name>A0AAD4YPD2_PRUDU</name>
<accession>A0AAD4YPD2</accession>
<organism evidence="2 3">
    <name type="scientific">Prunus dulcis</name>
    <name type="common">Almond</name>
    <name type="synonym">Amygdalus dulcis</name>
    <dbReference type="NCBI Taxonomy" id="3755"/>
    <lineage>
        <taxon>Eukaryota</taxon>
        <taxon>Viridiplantae</taxon>
        <taxon>Streptophyta</taxon>
        <taxon>Embryophyta</taxon>
        <taxon>Tracheophyta</taxon>
        <taxon>Spermatophyta</taxon>
        <taxon>Magnoliopsida</taxon>
        <taxon>eudicotyledons</taxon>
        <taxon>Gunneridae</taxon>
        <taxon>Pentapetalae</taxon>
        <taxon>rosids</taxon>
        <taxon>fabids</taxon>
        <taxon>Rosales</taxon>
        <taxon>Rosaceae</taxon>
        <taxon>Amygdaloideae</taxon>
        <taxon>Amygdaleae</taxon>
        <taxon>Prunus</taxon>
    </lineage>
</organism>
<keyword evidence="1" id="KW-0472">Membrane</keyword>
<evidence type="ECO:0000313" key="2">
    <source>
        <dbReference type="EMBL" id="KAI5316465.1"/>
    </source>
</evidence>
<dbReference type="EMBL" id="JAJFAZ020000007">
    <property type="protein sequence ID" value="KAI5316465.1"/>
    <property type="molecule type" value="Genomic_DNA"/>
</dbReference>
<comment type="caution">
    <text evidence="2">The sequence shown here is derived from an EMBL/GenBank/DDBJ whole genome shotgun (WGS) entry which is preliminary data.</text>
</comment>
<keyword evidence="1" id="KW-0812">Transmembrane</keyword>
<gene>
    <name evidence="2" type="ORF">L3X38_036172</name>
</gene>
<sequence length="111" mass="12690">MLLAITSPKSNIELFKLATMYFVRSCFLLAILHMLVKNTPRHAKLMLKSAREPHEQPQIAKLRLWLAEVLVEHRPRLAKEPTPNCQAQPHVGGDKTSRCAELSLRLTKVRL</sequence>
<reference evidence="2 3" key="1">
    <citation type="journal article" date="2022" name="G3 (Bethesda)">
        <title>Whole-genome sequence and methylome profiling of the almond [Prunus dulcis (Mill.) D.A. Webb] cultivar 'Nonpareil'.</title>
        <authorList>
            <person name="D'Amico-Willman K.M."/>
            <person name="Ouma W.Z."/>
            <person name="Meulia T."/>
            <person name="Sideli G.M."/>
            <person name="Gradziel T.M."/>
            <person name="Fresnedo-Ramirez J."/>
        </authorList>
    </citation>
    <scope>NUCLEOTIDE SEQUENCE [LARGE SCALE GENOMIC DNA]</scope>
    <source>
        <strain evidence="2">Clone GOH B32 T37-40</strain>
    </source>
</reference>
<dbReference type="AlphaFoldDB" id="A0AAD4YPD2"/>
<evidence type="ECO:0000313" key="3">
    <source>
        <dbReference type="Proteomes" id="UP001054821"/>
    </source>
</evidence>
<dbReference type="Proteomes" id="UP001054821">
    <property type="component" value="Chromosome 7"/>
</dbReference>
<keyword evidence="1" id="KW-1133">Transmembrane helix</keyword>
<proteinExistence type="predicted"/>
<feature type="transmembrane region" description="Helical" evidence="1">
    <location>
        <begin position="18"/>
        <end position="36"/>
    </location>
</feature>